<proteinExistence type="predicted"/>
<evidence type="ECO:0000256" key="1">
    <source>
        <dbReference type="ARBA" id="ARBA00022737"/>
    </source>
</evidence>
<dbReference type="PANTHER" id="PTHR47447">
    <property type="entry name" value="OS03G0856100 PROTEIN"/>
    <property type="match status" value="1"/>
</dbReference>
<dbReference type="PANTHER" id="PTHR47447:SF17">
    <property type="entry name" value="OS12G0638900 PROTEIN"/>
    <property type="match status" value="1"/>
</dbReference>
<reference evidence="2" key="1">
    <citation type="submission" date="2021-02" db="EMBL/GenBank/DDBJ databases">
        <authorList>
            <person name="Dougan E. K."/>
            <person name="Rhodes N."/>
            <person name="Thang M."/>
            <person name="Chan C."/>
        </authorList>
    </citation>
    <scope>NUCLEOTIDE SEQUENCE</scope>
</reference>
<comment type="caution">
    <text evidence="2">The sequence shown here is derived from an EMBL/GenBank/DDBJ whole genome shotgun (WGS) entry which is preliminary data.</text>
</comment>
<accession>A0A812UAQ5</accession>
<evidence type="ECO:0000313" key="2">
    <source>
        <dbReference type="EMBL" id="CAE7568630.1"/>
    </source>
</evidence>
<keyword evidence="1" id="KW-0677">Repeat</keyword>
<evidence type="ECO:0000313" key="3">
    <source>
        <dbReference type="Proteomes" id="UP000649617"/>
    </source>
</evidence>
<dbReference type="Pfam" id="PF01535">
    <property type="entry name" value="PPR"/>
    <property type="match status" value="2"/>
</dbReference>
<dbReference type="EMBL" id="CAJNIZ010036936">
    <property type="protein sequence ID" value="CAE7568630.1"/>
    <property type="molecule type" value="Genomic_DNA"/>
</dbReference>
<dbReference type="OrthoDB" id="447948at2759"/>
<dbReference type="Gene3D" id="1.25.40.10">
    <property type="entry name" value="Tetratricopeptide repeat domain"/>
    <property type="match status" value="2"/>
</dbReference>
<dbReference type="AlphaFoldDB" id="A0A812UAQ5"/>
<sequence>MAEIPASTELHPAAQVQKWKLNLRGWLWNPQTQPREADRICQALLQSGHLETLPEYSDILAAVGARRCWQAGLEIWTLLVQGPQQIRPDVKALNTALRVLGNAAQWELALSMLASASSCRLQLNMESIQHTMSGLGESHQWQRALTLLAESHQQQSAPSVACCSEAIKALSAAGEHRFALWMLYDSESIQLRPDERTYAAAILSCGGLGEWQRALAYLDYIPQIGLTPTAFCVVNAMQACAACGQWDRVLDLFDGMQESKLSRPVKAFSTSLEACQATGDWEKALAIFDEFISKGGVLEEDLVEPLVTACLAAQKQEQVRQFLIEWDKLGFLPSYALSRYVADHS</sequence>
<protein>
    <submittedName>
        <fullName evidence="2">PTAC2 protein</fullName>
    </submittedName>
</protein>
<dbReference type="InterPro" id="IPR002885">
    <property type="entry name" value="PPR_rpt"/>
</dbReference>
<name>A0A812UAQ5_SYMPI</name>
<organism evidence="2 3">
    <name type="scientific">Symbiodinium pilosum</name>
    <name type="common">Dinoflagellate</name>
    <dbReference type="NCBI Taxonomy" id="2952"/>
    <lineage>
        <taxon>Eukaryota</taxon>
        <taxon>Sar</taxon>
        <taxon>Alveolata</taxon>
        <taxon>Dinophyceae</taxon>
        <taxon>Suessiales</taxon>
        <taxon>Symbiodiniaceae</taxon>
        <taxon>Symbiodinium</taxon>
    </lineage>
</organism>
<gene>
    <name evidence="2" type="primary">PTAC2</name>
    <name evidence="2" type="ORF">SPIL2461_LOCUS15300</name>
</gene>
<dbReference type="Proteomes" id="UP000649617">
    <property type="component" value="Unassembled WGS sequence"/>
</dbReference>
<dbReference type="InterPro" id="IPR011990">
    <property type="entry name" value="TPR-like_helical_dom_sf"/>
</dbReference>
<keyword evidence="3" id="KW-1185">Reference proteome</keyword>